<gene>
    <name evidence="9" type="ORF">DH2020_047298</name>
</gene>
<keyword evidence="6" id="KW-0653">Protein transport</keyword>
<evidence type="ECO:0000313" key="10">
    <source>
        <dbReference type="Proteomes" id="UP001318860"/>
    </source>
</evidence>
<feature type="compositionally biased region" description="Polar residues" evidence="7">
    <location>
        <begin position="1269"/>
        <end position="1294"/>
    </location>
</feature>
<dbReference type="InterPro" id="IPR000535">
    <property type="entry name" value="MSP_dom"/>
</dbReference>
<organism evidence="9 10">
    <name type="scientific">Rehmannia glutinosa</name>
    <name type="common">Chinese foxglove</name>
    <dbReference type="NCBI Taxonomy" id="99300"/>
    <lineage>
        <taxon>Eukaryota</taxon>
        <taxon>Viridiplantae</taxon>
        <taxon>Streptophyta</taxon>
        <taxon>Embryophyta</taxon>
        <taxon>Tracheophyta</taxon>
        <taxon>Spermatophyta</taxon>
        <taxon>Magnoliopsida</taxon>
        <taxon>eudicotyledons</taxon>
        <taxon>Gunneridae</taxon>
        <taxon>Pentapetalae</taxon>
        <taxon>asterids</taxon>
        <taxon>lamiids</taxon>
        <taxon>Lamiales</taxon>
        <taxon>Orobanchaceae</taxon>
        <taxon>Rehmannieae</taxon>
        <taxon>Rehmannia</taxon>
    </lineage>
</organism>
<dbReference type="InterPro" id="IPR024298">
    <property type="entry name" value="Sec16_Sec23-bd"/>
</dbReference>
<evidence type="ECO:0000256" key="2">
    <source>
        <dbReference type="ARBA" id="ARBA00005927"/>
    </source>
</evidence>
<accession>A0ABR0U9X1</accession>
<keyword evidence="5 6" id="KW-0931">ER-Golgi transport</keyword>
<feature type="region of interest" description="Disordered" evidence="7">
    <location>
        <begin position="1253"/>
        <end position="1299"/>
    </location>
</feature>
<comment type="similarity">
    <text evidence="2 6">Belongs to the SEC16 family.</text>
</comment>
<evidence type="ECO:0000256" key="5">
    <source>
        <dbReference type="ARBA" id="ARBA00022892"/>
    </source>
</evidence>
<evidence type="ECO:0000256" key="7">
    <source>
        <dbReference type="SAM" id="MobiDB-lite"/>
    </source>
</evidence>
<dbReference type="CDD" id="cd09233">
    <property type="entry name" value="ACE1-Sec16-like"/>
    <property type="match status" value="1"/>
</dbReference>
<keyword evidence="3 6" id="KW-0813">Transport</keyword>
<dbReference type="PANTHER" id="PTHR13402">
    <property type="entry name" value="RGPR-RELATED"/>
    <property type="match status" value="1"/>
</dbReference>
<dbReference type="Gene3D" id="1.25.40.1030">
    <property type="match status" value="1"/>
</dbReference>
<comment type="caution">
    <text evidence="9">The sequence shown here is derived from an EMBL/GenBank/DDBJ whole genome shotgun (WGS) entry which is preliminary data.</text>
</comment>
<dbReference type="InterPro" id="IPR024340">
    <property type="entry name" value="Sec16_CCD"/>
</dbReference>
<reference evidence="9 10" key="1">
    <citation type="journal article" date="2021" name="Comput. Struct. Biotechnol. J.">
        <title>De novo genome assembly of the potent medicinal plant Rehmannia glutinosa using nanopore technology.</title>
        <authorList>
            <person name="Ma L."/>
            <person name="Dong C."/>
            <person name="Song C."/>
            <person name="Wang X."/>
            <person name="Zheng X."/>
            <person name="Niu Y."/>
            <person name="Chen S."/>
            <person name="Feng W."/>
        </authorList>
    </citation>
    <scope>NUCLEOTIDE SEQUENCE [LARGE SCALE GENOMIC DNA]</scope>
    <source>
        <strain evidence="9">DH-2019</strain>
    </source>
</reference>
<comment type="subcellular location">
    <subcellularLocation>
        <location evidence="1">Endoplasmic reticulum</location>
    </subcellularLocation>
    <subcellularLocation>
        <location evidence="6">Golgi apparatus membrane</location>
    </subcellularLocation>
</comment>
<name>A0ABR0U9X1_REHGL</name>
<dbReference type="Pfam" id="PF12932">
    <property type="entry name" value="Sec16"/>
    <property type="match status" value="1"/>
</dbReference>
<dbReference type="SUPFAM" id="SSF49354">
    <property type="entry name" value="PapD-like"/>
    <property type="match status" value="1"/>
</dbReference>
<keyword evidence="6" id="KW-0472">Membrane</keyword>
<feature type="compositionally biased region" description="Polar residues" evidence="7">
    <location>
        <begin position="1528"/>
        <end position="1549"/>
    </location>
</feature>
<evidence type="ECO:0000313" key="9">
    <source>
        <dbReference type="EMBL" id="KAK6118960.1"/>
    </source>
</evidence>
<dbReference type="Gene3D" id="2.60.40.10">
    <property type="entry name" value="Immunoglobulins"/>
    <property type="match status" value="1"/>
</dbReference>
<keyword evidence="4 6" id="KW-0256">Endoplasmic reticulum</keyword>
<feature type="compositionally biased region" description="Polar residues" evidence="7">
    <location>
        <begin position="1557"/>
        <end position="1598"/>
    </location>
</feature>
<evidence type="ECO:0000256" key="6">
    <source>
        <dbReference type="RuleBase" id="RU364101"/>
    </source>
</evidence>
<feature type="compositionally biased region" description="Basic and acidic residues" evidence="7">
    <location>
        <begin position="1317"/>
        <end position="1331"/>
    </location>
</feature>
<dbReference type="Pfam" id="PF00635">
    <property type="entry name" value="Motile_Sperm"/>
    <property type="match status" value="1"/>
</dbReference>
<feature type="region of interest" description="Disordered" evidence="7">
    <location>
        <begin position="1482"/>
        <end position="1504"/>
    </location>
</feature>
<evidence type="ECO:0000259" key="8">
    <source>
        <dbReference type="PROSITE" id="PS50202"/>
    </source>
</evidence>
<dbReference type="PROSITE" id="PS50202">
    <property type="entry name" value="MSP"/>
    <property type="match status" value="1"/>
</dbReference>
<dbReference type="Pfam" id="PF12931">
    <property type="entry name" value="TPR_Sec16"/>
    <property type="match status" value="1"/>
</dbReference>
<dbReference type="PANTHER" id="PTHR13402:SF6">
    <property type="entry name" value="SECRETORY 16, ISOFORM I"/>
    <property type="match status" value="1"/>
</dbReference>
<evidence type="ECO:0000256" key="1">
    <source>
        <dbReference type="ARBA" id="ARBA00004240"/>
    </source>
</evidence>
<dbReference type="Proteomes" id="UP001318860">
    <property type="component" value="Unassembled WGS sequence"/>
</dbReference>
<keyword evidence="6" id="KW-0333">Golgi apparatus</keyword>
<feature type="region of interest" description="Disordered" evidence="7">
    <location>
        <begin position="1521"/>
        <end position="1623"/>
    </location>
</feature>
<dbReference type="EMBL" id="JABTTQ020003270">
    <property type="protein sequence ID" value="KAK6118960.1"/>
    <property type="molecule type" value="Genomic_DNA"/>
</dbReference>
<sequence length="1623" mass="177421">MDTYRQYGMWRRWLVWGAKAARGCLWQGGGDGGVSKVELEKQSYCDLKVTNNTEHHVAFKVKTTSPKKYFVRPNAGIMHPWDTCVIRVTLQAQREYPPNMQCKDKFLLQSRVVPPNTNLDELPQDTFNKEAGINTLEECKLRVIYITPHSAYGNMEDGLNQNFDANVGLQRLKDERDAAVRQMQLLQQDLVEDNTDEDFFDKLVNDDDGVDFQITSTSSAGALFSDRNEFDEAKAFANLSINELDNSADVHYDKADSSSHNSVDDLSTEIMKVKQIDKLEAVEDSGNTLVALNSFEFDNLMNQTENEDGAAEVLSDTTVVSKSSGESFSDTSVVSKSCDSGVQGVKEVGWNAFHADSAGNDGNGFGSYSDFFSELGGDNACAFENVVGDSLNNGPHVAIGNAHGSAYMENSDNFGQYSEGYIAADQSSDVQDLNSSRYWENQYPGWKYDPSTGQWYQVDGYDATSVQENVDSNLSSAWGVANEPAEVSYLQQTAQSVTGTVAEIDRTGNVITCNQASQVSDITETSTNWNQVSQVCSGTTNISSDWNHASRDNDGYPPHMVFDPQYPGWYYDTIAQKWETLESYTASVQSNAQFQDQTNRGGYASTDTFYRNNDHKTYNTHDHVNSYNAQGFGSQVQDQNWAGRASNYSQQSSSMWQFENVASSKATPQYSANQQMEDQHGQNFHARAYGNRQDTLNCGVTGSYYENASQGQDDFPMASSTQGFVGRNLGQQFNDSTVNQNDHRHVSNDYYSNQNSVNFSQNQKHFQSTQISYAPAAGRSSAVRPAHALVTFGFGGKLIVLKDNSSTENFNIGSQNPVGGSISVLSLAEVVNHNADAPNHGMGICNYFQALSRQCVPGPLSGGSVGSRELNKWIDERIANSGSADMDYRKAEVLGLLLSLLKIACQYYGKLRSPYGTDAESDAPESAVARLFASAKRNSLQFSQYGAVAQCLQQMPSEGQMRATAAEVQSLLISGRKKEALQCAQEGQMWGPALVLAAQLGDQFYVETIKQMALRQFVVGSPLTLCLLVAGQPAEVFSADSTAMSSMVGAVNTPQQPAQFGANGMLDDWEENLAVITANRTKDDELVLMHLGDCLWKDRSDIIAAHICYLVAEASFESYSDTARMCLVGADHWNFPRTYASPEAIQRTEIYEYSKTLGNSQFVLLPFQPYKLIYAQMLAEVGKMSDALKYCQAVLKSLKTGRTPEVDTLRPLVLSLEERIKSHQQGGFSANLAPKKLVGKLLNLFDSTAHRVVGGMPPPVPTAGGAGQGNENHQSFGPRVSTSQSTMAMSSLVPSESLEPISEWGADNNRMAMHTRSISEPDFGRSPRQKEASSTGLQEKASASGTSRFGRFGFGSQLFQKTVGLVLKPRQDRQAKLGDTNKFYYDEKLKRWVEEGAEPPAEEAALPPPPTTAAVFQNGTSSDYNLKSALQSQAFHGSGGPEYKSPSVVDNNSGIPPLPPTSNQYSARGRMGVRSRYVDTFNKGGGSTTNLFQSPSLPPIKPTSGANPKFFVPTPVSAVEQGVEEASENNTQQDTSSENPSTSPLSDSFHSPAPPSMTMQKFASLNNISNQGTSDNGSFPVQSRRTASWSGSLNNSFMPTHPSLARSSTNGGSFGDDLHEVEL</sequence>
<dbReference type="InterPro" id="IPR008962">
    <property type="entry name" value="PapD-like_sf"/>
</dbReference>
<feature type="region of interest" description="Disordered" evidence="7">
    <location>
        <begin position="1317"/>
        <end position="1346"/>
    </location>
</feature>
<evidence type="ECO:0000256" key="4">
    <source>
        <dbReference type="ARBA" id="ARBA00022824"/>
    </source>
</evidence>
<feature type="domain" description="MSP" evidence="8">
    <location>
        <begin position="1"/>
        <end position="146"/>
    </location>
</feature>
<proteinExistence type="inferred from homology"/>
<dbReference type="InterPro" id="IPR013783">
    <property type="entry name" value="Ig-like_fold"/>
</dbReference>
<keyword evidence="10" id="KW-1185">Reference proteome</keyword>
<evidence type="ECO:0000256" key="3">
    <source>
        <dbReference type="ARBA" id="ARBA00022448"/>
    </source>
</evidence>
<protein>
    <recommendedName>
        <fullName evidence="6">Protein transport protein sec16</fullName>
    </recommendedName>
</protein>